<evidence type="ECO:0000313" key="3">
    <source>
        <dbReference type="EMBL" id="KAF5350639.1"/>
    </source>
</evidence>
<reference evidence="3 4" key="1">
    <citation type="journal article" date="2020" name="ISME J.">
        <title>Uncovering the hidden diversity of litter-decomposition mechanisms in mushroom-forming fungi.</title>
        <authorList>
            <person name="Floudas D."/>
            <person name="Bentzer J."/>
            <person name="Ahren D."/>
            <person name="Johansson T."/>
            <person name="Persson P."/>
            <person name="Tunlid A."/>
        </authorList>
    </citation>
    <scope>NUCLEOTIDE SEQUENCE [LARGE SCALE GENOMIC DNA]</scope>
    <source>
        <strain evidence="3 4">CBS 146.42</strain>
    </source>
</reference>
<keyword evidence="1" id="KW-0472">Membrane</keyword>
<feature type="transmembrane region" description="Helical" evidence="1">
    <location>
        <begin position="44"/>
        <end position="67"/>
    </location>
</feature>
<gene>
    <name evidence="3" type="ORF">D9756_008485</name>
</gene>
<dbReference type="InterPro" id="IPR021054">
    <property type="entry name" value="Cell_wall_mannoprotein_1"/>
</dbReference>
<organism evidence="3 4">
    <name type="scientific">Leucocoprinus leucothites</name>
    <dbReference type="NCBI Taxonomy" id="201217"/>
    <lineage>
        <taxon>Eukaryota</taxon>
        <taxon>Fungi</taxon>
        <taxon>Dikarya</taxon>
        <taxon>Basidiomycota</taxon>
        <taxon>Agaricomycotina</taxon>
        <taxon>Agaricomycetes</taxon>
        <taxon>Agaricomycetidae</taxon>
        <taxon>Agaricales</taxon>
        <taxon>Agaricineae</taxon>
        <taxon>Agaricaceae</taxon>
        <taxon>Leucocoprinus</taxon>
    </lineage>
</organism>
<dbReference type="AlphaFoldDB" id="A0A8H5FVM2"/>
<dbReference type="Gene3D" id="1.20.1280.140">
    <property type="match status" value="1"/>
</dbReference>
<dbReference type="OrthoDB" id="3485059at2759"/>
<name>A0A8H5FVM2_9AGAR</name>
<protein>
    <submittedName>
        <fullName evidence="3">Uncharacterized protein</fullName>
    </submittedName>
</protein>
<proteinExistence type="predicted"/>
<evidence type="ECO:0000256" key="1">
    <source>
        <dbReference type="SAM" id="Phobius"/>
    </source>
</evidence>
<dbReference type="Pfam" id="PF12296">
    <property type="entry name" value="HsbA"/>
    <property type="match status" value="1"/>
</dbReference>
<keyword evidence="1" id="KW-0812">Transmembrane</keyword>
<keyword evidence="2" id="KW-0732">Signal</keyword>
<feature type="chain" id="PRO_5034262845" evidence="2">
    <location>
        <begin position="19"/>
        <end position="201"/>
    </location>
</feature>
<feature type="signal peptide" evidence="2">
    <location>
        <begin position="1"/>
        <end position="18"/>
    </location>
</feature>
<comment type="caution">
    <text evidence="3">The sequence shown here is derived from an EMBL/GenBank/DDBJ whole genome shotgun (WGS) entry which is preliminary data.</text>
</comment>
<dbReference type="EMBL" id="JAACJO010000014">
    <property type="protein sequence ID" value="KAF5350639.1"/>
    <property type="molecule type" value="Genomic_DNA"/>
</dbReference>
<evidence type="ECO:0000313" key="4">
    <source>
        <dbReference type="Proteomes" id="UP000559027"/>
    </source>
</evidence>
<dbReference type="Proteomes" id="UP000559027">
    <property type="component" value="Unassembled WGS sequence"/>
</dbReference>
<keyword evidence="1" id="KW-1133">Transmembrane helix</keyword>
<keyword evidence="4" id="KW-1185">Reference proteome</keyword>
<sequence length="201" mass="21143">MQFKSLFYFTSFATLALSSSVDDVLRDLALIKTASDNLNTAITAFPTIPLITSLGAALVGFNLYLAFSGVVAYRSQAIHSTAVSTVTTLNATAGDAQTVPIPISVEDGTRVLDAIDGMKSSVEAALVALTGKRNSFLGFLNFIPGLANLNPVRQDLINLNSSTVTLGNILFSMAPTELQPRASATRSEIFNAFATAIAAFS</sequence>
<accession>A0A8H5FVM2</accession>
<evidence type="ECO:0000256" key="2">
    <source>
        <dbReference type="SAM" id="SignalP"/>
    </source>
</evidence>